<keyword evidence="4" id="KW-1185">Reference proteome</keyword>
<name>A0AAN5I215_9BILA</name>
<evidence type="ECO:0000256" key="1">
    <source>
        <dbReference type="SAM" id="Coils"/>
    </source>
</evidence>
<feature type="compositionally biased region" description="Polar residues" evidence="2">
    <location>
        <begin position="123"/>
        <end position="142"/>
    </location>
</feature>
<protein>
    <submittedName>
        <fullName evidence="3">Uncharacterized protein</fullName>
    </submittedName>
</protein>
<dbReference type="EMBL" id="BTRK01000004">
    <property type="protein sequence ID" value="GMR48630.1"/>
    <property type="molecule type" value="Genomic_DNA"/>
</dbReference>
<accession>A0AAN5I215</accession>
<proteinExistence type="predicted"/>
<feature type="region of interest" description="Disordered" evidence="2">
    <location>
        <begin position="264"/>
        <end position="311"/>
    </location>
</feature>
<feature type="non-terminal residue" evidence="3">
    <location>
        <position position="1"/>
    </location>
</feature>
<organism evidence="3 4">
    <name type="scientific">Pristionchus mayeri</name>
    <dbReference type="NCBI Taxonomy" id="1317129"/>
    <lineage>
        <taxon>Eukaryota</taxon>
        <taxon>Metazoa</taxon>
        <taxon>Ecdysozoa</taxon>
        <taxon>Nematoda</taxon>
        <taxon>Chromadorea</taxon>
        <taxon>Rhabditida</taxon>
        <taxon>Rhabditina</taxon>
        <taxon>Diplogasteromorpha</taxon>
        <taxon>Diplogasteroidea</taxon>
        <taxon>Neodiplogasteridae</taxon>
        <taxon>Pristionchus</taxon>
    </lineage>
</organism>
<sequence length="633" mass="72561">RTGNRLSTRGKGMKMIDDWMKTPGIALRSIKEIEAGPMQNRWRRAVMLGFDSSERGQRMKENHERLMNNLCDRYRDMKDKERKEEEKGSENTKKETEASFGTLSCFCDKSGNRVQKETHPESQQKTQSENQSKTQPETQSTPILPMHERTPLRMQQQHGWGFGASVANTDSETKFEGFAKIQQQRVDCSVRVEGANTIYTPEFHGFSQIQSVGSPCTPPPAVTPSAMCTPIEMDVQTAVSEKHTGGDFFGFGVITSVTTEEDKARSTYSMSSPNCSTPNESQLMSGEESSPVRNQPENIPDNSKPSFEEISSPLQCANLRVKEKVRRYDKEPTAAGKRYLKPLDKVQNSDLHRLTQIKFDRNRVKKWVGRFSLIPPVNEEEMETRRPRRYSDPIADVAPDTENLLTIEEEPVVEKREEEKVFEKMIKWMQKRGVEWSLEDKERVDFPREGSIIRARVVGVRGREATIVPPREFEKLAEKLKTRILHRASRVSEWAEEEMAVVLEQESDTMGVNEYRRGWMHKGDSKEVSVLLIDERRIVWVPRSSLFQADDSFFTCSPPLCVDVHFQREVMEHELEILLLGCSAECRVMEKEEAERLELSLEKMDTSGVTLDLMFCSEECAGACAYHRDELGY</sequence>
<feature type="region of interest" description="Disordered" evidence="2">
    <location>
        <begin position="113"/>
        <end position="145"/>
    </location>
</feature>
<comment type="caution">
    <text evidence="3">The sequence shown here is derived from an EMBL/GenBank/DDBJ whole genome shotgun (WGS) entry which is preliminary data.</text>
</comment>
<feature type="compositionally biased region" description="Basic and acidic residues" evidence="2">
    <location>
        <begin position="113"/>
        <end position="122"/>
    </location>
</feature>
<dbReference type="AlphaFoldDB" id="A0AAN5I215"/>
<evidence type="ECO:0000256" key="2">
    <source>
        <dbReference type="SAM" id="MobiDB-lite"/>
    </source>
</evidence>
<dbReference type="Proteomes" id="UP001328107">
    <property type="component" value="Unassembled WGS sequence"/>
</dbReference>
<gene>
    <name evidence="3" type="ORF">PMAYCL1PPCAC_18825</name>
</gene>
<feature type="coiled-coil region" evidence="1">
    <location>
        <begin position="60"/>
        <end position="87"/>
    </location>
</feature>
<evidence type="ECO:0000313" key="3">
    <source>
        <dbReference type="EMBL" id="GMR48630.1"/>
    </source>
</evidence>
<evidence type="ECO:0000313" key="4">
    <source>
        <dbReference type="Proteomes" id="UP001328107"/>
    </source>
</evidence>
<reference evidence="4" key="1">
    <citation type="submission" date="2022-10" db="EMBL/GenBank/DDBJ databases">
        <title>Genome assembly of Pristionchus species.</title>
        <authorList>
            <person name="Yoshida K."/>
            <person name="Sommer R.J."/>
        </authorList>
    </citation>
    <scope>NUCLEOTIDE SEQUENCE [LARGE SCALE GENOMIC DNA]</scope>
    <source>
        <strain evidence="4">RS5460</strain>
    </source>
</reference>
<feature type="compositionally biased region" description="Polar residues" evidence="2">
    <location>
        <begin position="266"/>
        <end position="305"/>
    </location>
</feature>
<keyword evidence="1" id="KW-0175">Coiled coil</keyword>